<evidence type="ECO:0000256" key="3">
    <source>
        <dbReference type="ARBA" id="ARBA00022475"/>
    </source>
</evidence>
<dbReference type="Proteomes" id="UP001082899">
    <property type="component" value="Unassembled WGS sequence"/>
</dbReference>
<feature type="region of interest" description="Disordered" evidence="8">
    <location>
        <begin position="1"/>
        <end position="39"/>
    </location>
</feature>
<comment type="subcellular location">
    <subcellularLocation>
        <location evidence="1">Cell inner membrane</location>
        <topology evidence="1">Multi-pass membrane protein</topology>
    </subcellularLocation>
</comment>
<protein>
    <submittedName>
        <fullName evidence="11">Type II secretion system F family protein</fullName>
    </submittedName>
</protein>
<evidence type="ECO:0000256" key="2">
    <source>
        <dbReference type="ARBA" id="ARBA00005745"/>
    </source>
</evidence>
<dbReference type="PANTHER" id="PTHR30012:SF7">
    <property type="entry name" value="PROTEIN TRANSPORT PROTEIN HOFC HOMOLOG"/>
    <property type="match status" value="1"/>
</dbReference>
<evidence type="ECO:0000256" key="8">
    <source>
        <dbReference type="SAM" id="MobiDB-lite"/>
    </source>
</evidence>
<evidence type="ECO:0000256" key="1">
    <source>
        <dbReference type="ARBA" id="ARBA00004429"/>
    </source>
</evidence>
<dbReference type="InterPro" id="IPR042094">
    <property type="entry name" value="T2SS_GspF_sf"/>
</dbReference>
<feature type="transmembrane region" description="Helical" evidence="9">
    <location>
        <begin position="150"/>
        <end position="173"/>
    </location>
</feature>
<feature type="transmembrane region" description="Helical" evidence="9">
    <location>
        <begin position="204"/>
        <end position="223"/>
    </location>
</feature>
<dbReference type="PRINTS" id="PR00812">
    <property type="entry name" value="BCTERIALGSPF"/>
</dbReference>
<feature type="compositionally biased region" description="Low complexity" evidence="8">
    <location>
        <begin position="1"/>
        <end position="23"/>
    </location>
</feature>
<dbReference type="InterPro" id="IPR018076">
    <property type="entry name" value="T2SS_GspF_dom"/>
</dbReference>
<evidence type="ECO:0000256" key="5">
    <source>
        <dbReference type="ARBA" id="ARBA00022692"/>
    </source>
</evidence>
<evidence type="ECO:0000259" key="10">
    <source>
        <dbReference type="Pfam" id="PF00482"/>
    </source>
</evidence>
<evidence type="ECO:0000256" key="4">
    <source>
        <dbReference type="ARBA" id="ARBA00022519"/>
    </source>
</evidence>
<feature type="compositionally biased region" description="Basic residues" evidence="8">
    <location>
        <begin position="30"/>
        <end position="39"/>
    </location>
</feature>
<evidence type="ECO:0000256" key="7">
    <source>
        <dbReference type="ARBA" id="ARBA00023136"/>
    </source>
</evidence>
<sequence length="385" mass="41311">MTRPRAFAQPAARPSGRAAAQAAPMPPRRSSPRFRHRRHAPRLLGRPLTLLTRQLAGLLHAGIPLLAALDLLACADDGRAPCAVLSAIRHQLVRGRSLADALRQHPRTFDAFYLQLVTLGESSGRLADMLLRLAEAREHRERHRQQVRQALVYPAFVCAVALGVVLALMIWAVPAFQHLFDDFGAVLPPLTRAVLNATDGLLSYGWIPMVGAVLAGAGTRLGWQRSPTFRHAAHARWLRLPLVGPLCTQTALGQWASGLAVLLLAGTPLVDALRILGAGHAQPVFAHASARLAHRLQNGERLATAMAGAGCFPASAVRSVALAEHTGALDRMLNELGQRYAADAQARVAAWTRIVEPLVISLCGGIVALLVVALYLPIIELGNVV</sequence>
<feature type="transmembrane region" description="Helical" evidence="9">
    <location>
        <begin position="358"/>
        <end position="379"/>
    </location>
</feature>
<keyword evidence="6 9" id="KW-1133">Transmembrane helix</keyword>
<dbReference type="Pfam" id="PF00482">
    <property type="entry name" value="T2SSF"/>
    <property type="match status" value="2"/>
</dbReference>
<keyword evidence="7 9" id="KW-0472">Membrane</keyword>
<keyword evidence="12" id="KW-1185">Reference proteome</keyword>
<organism evidence="11 12">
    <name type="scientific">Robbsia betulipollinis</name>
    <dbReference type="NCBI Taxonomy" id="2981849"/>
    <lineage>
        <taxon>Bacteria</taxon>
        <taxon>Pseudomonadati</taxon>
        <taxon>Pseudomonadota</taxon>
        <taxon>Betaproteobacteria</taxon>
        <taxon>Burkholderiales</taxon>
        <taxon>Burkholderiaceae</taxon>
        <taxon>Robbsia</taxon>
    </lineage>
</organism>
<dbReference type="Gene3D" id="1.20.81.30">
    <property type="entry name" value="Type II secretion system (T2SS), domain F"/>
    <property type="match status" value="2"/>
</dbReference>
<evidence type="ECO:0000313" key="12">
    <source>
        <dbReference type="Proteomes" id="UP001082899"/>
    </source>
</evidence>
<keyword evidence="5 9" id="KW-0812">Transmembrane</keyword>
<dbReference type="RefSeq" id="WP_267848796.1">
    <property type="nucleotide sequence ID" value="NZ_JAPMXC010000006.1"/>
</dbReference>
<dbReference type="InterPro" id="IPR003004">
    <property type="entry name" value="GspF/PilC"/>
</dbReference>
<comment type="caution">
    <text evidence="11">The sequence shown here is derived from an EMBL/GenBank/DDBJ whole genome shotgun (WGS) entry which is preliminary data.</text>
</comment>
<evidence type="ECO:0000256" key="6">
    <source>
        <dbReference type="ARBA" id="ARBA00022989"/>
    </source>
</evidence>
<dbReference type="PANTHER" id="PTHR30012">
    <property type="entry name" value="GENERAL SECRETION PATHWAY PROTEIN"/>
    <property type="match status" value="1"/>
</dbReference>
<comment type="similarity">
    <text evidence="2">Belongs to the GSP F family.</text>
</comment>
<keyword evidence="4" id="KW-0997">Cell inner membrane</keyword>
<proteinExistence type="inferred from homology"/>
<dbReference type="EMBL" id="JAPMXC010000006">
    <property type="protein sequence ID" value="MCY0388923.1"/>
    <property type="molecule type" value="Genomic_DNA"/>
</dbReference>
<evidence type="ECO:0000256" key="9">
    <source>
        <dbReference type="SAM" id="Phobius"/>
    </source>
</evidence>
<accession>A0ABT3ZSQ4</accession>
<reference evidence="11" key="1">
    <citation type="submission" date="2022-11" db="EMBL/GenBank/DDBJ databases">
        <title>Robbsia betulipollinis sp. nov., isolated from pollen of birch (Betula pendula).</title>
        <authorList>
            <person name="Shi H."/>
            <person name="Ambika Manirajan B."/>
            <person name="Ratering S."/>
            <person name="Geissler-Plaum R."/>
            <person name="Schnell S."/>
        </authorList>
    </citation>
    <scope>NUCLEOTIDE SEQUENCE</scope>
    <source>
        <strain evidence="11">Bb-Pol-6</strain>
    </source>
</reference>
<name>A0ABT3ZSQ4_9BURK</name>
<evidence type="ECO:0000313" key="11">
    <source>
        <dbReference type="EMBL" id="MCY0388923.1"/>
    </source>
</evidence>
<feature type="domain" description="Type II secretion system protein GspF" evidence="10">
    <location>
        <begin position="52"/>
        <end position="174"/>
    </location>
</feature>
<gene>
    <name evidence="11" type="ORF">OVY01_17250</name>
</gene>
<keyword evidence="3" id="KW-1003">Cell membrane</keyword>
<feature type="domain" description="Type II secretion system protein GspF" evidence="10">
    <location>
        <begin position="259"/>
        <end position="377"/>
    </location>
</feature>